<comment type="caution">
    <text evidence="3">The sequence shown here is derived from an EMBL/GenBank/DDBJ whole genome shotgun (WGS) entry which is preliminary data.</text>
</comment>
<dbReference type="RefSeq" id="XP_021868681.1">
    <property type="nucleotide sequence ID" value="XM_022012020.1"/>
</dbReference>
<accession>A0A1Y1U8S0</accession>
<feature type="compositionally biased region" description="Polar residues" evidence="1">
    <location>
        <begin position="551"/>
        <end position="566"/>
    </location>
</feature>
<feature type="domain" description="C2H2-type" evidence="2">
    <location>
        <begin position="1007"/>
        <end position="1030"/>
    </location>
</feature>
<feature type="compositionally biased region" description="Polar residues" evidence="1">
    <location>
        <begin position="385"/>
        <end position="394"/>
    </location>
</feature>
<dbReference type="Gene3D" id="3.30.160.60">
    <property type="entry name" value="Classic Zinc Finger"/>
    <property type="match status" value="1"/>
</dbReference>
<feature type="region of interest" description="Disordered" evidence="1">
    <location>
        <begin position="144"/>
        <end position="181"/>
    </location>
</feature>
<feature type="compositionally biased region" description="Polar residues" evidence="1">
    <location>
        <begin position="663"/>
        <end position="678"/>
    </location>
</feature>
<feature type="compositionally biased region" description="Polar residues" evidence="1">
    <location>
        <begin position="525"/>
        <end position="539"/>
    </location>
</feature>
<reference evidence="3 4" key="1">
    <citation type="submission" date="2017-03" db="EMBL/GenBank/DDBJ databases">
        <title>Widespread Adenine N6-methylation of Active Genes in Fungi.</title>
        <authorList>
            <consortium name="DOE Joint Genome Institute"/>
            <person name="Mondo S.J."/>
            <person name="Dannebaum R.O."/>
            <person name="Kuo R.C."/>
            <person name="Louie K.B."/>
            <person name="Bewick A.J."/>
            <person name="Labutti K."/>
            <person name="Haridas S."/>
            <person name="Kuo A."/>
            <person name="Salamov A."/>
            <person name="Ahrendt S.R."/>
            <person name="Lau R."/>
            <person name="Bowen B.P."/>
            <person name="Lipzen A."/>
            <person name="Sullivan W."/>
            <person name="Andreopoulos W.B."/>
            <person name="Clum A."/>
            <person name="Lindquist E."/>
            <person name="Daum C."/>
            <person name="Northen T.R."/>
            <person name="Ramamoorthy G."/>
            <person name="Schmitz R.J."/>
            <person name="Gryganskyi A."/>
            <person name="Culley D."/>
            <person name="Magnuson J."/>
            <person name="James T.Y."/>
            <person name="O'Malley M.A."/>
            <person name="Stajich J.E."/>
            <person name="Spatafora J.W."/>
            <person name="Visel A."/>
            <person name="Grigoriev I.V."/>
        </authorList>
    </citation>
    <scope>NUCLEOTIDE SEQUENCE [LARGE SCALE GENOMIC DNA]</scope>
    <source>
        <strain evidence="3 4">NRRL Y-17943</strain>
    </source>
</reference>
<evidence type="ECO:0000259" key="2">
    <source>
        <dbReference type="PROSITE" id="PS00028"/>
    </source>
</evidence>
<feature type="region of interest" description="Disordered" evidence="1">
    <location>
        <begin position="862"/>
        <end position="891"/>
    </location>
</feature>
<keyword evidence="4" id="KW-1185">Reference proteome</keyword>
<feature type="region of interest" description="Disordered" evidence="1">
    <location>
        <begin position="486"/>
        <end position="566"/>
    </location>
</feature>
<evidence type="ECO:0000313" key="4">
    <source>
        <dbReference type="Proteomes" id="UP000193218"/>
    </source>
</evidence>
<proteinExistence type="predicted"/>
<dbReference type="Proteomes" id="UP000193218">
    <property type="component" value="Unassembled WGS sequence"/>
</dbReference>
<feature type="region of interest" description="Disordered" evidence="1">
    <location>
        <begin position="300"/>
        <end position="394"/>
    </location>
</feature>
<feature type="region of interest" description="Disordered" evidence="1">
    <location>
        <begin position="1"/>
        <end position="21"/>
    </location>
</feature>
<protein>
    <recommendedName>
        <fullName evidence="2">C2H2-type domain-containing protein</fullName>
    </recommendedName>
</protein>
<dbReference type="PROSITE" id="PS00028">
    <property type="entry name" value="ZINC_FINGER_C2H2_1"/>
    <property type="match status" value="1"/>
</dbReference>
<dbReference type="InParanoid" id="A0A1Y1U8S0"/>
<feature type="region of interest" description="Disordered" evidence="1">
    <location>
        <begin position="711"/>
        <end position="786"/>
    </location>
</feature>
<feature type="compositionally biased region" description="Polar residues" evidence="1">
    <location>
        <begin position="486"/>
        <end position="496"/>
    </location>
</feature>
<feature type="compositionally biased region" description="Low complexity" evidence="1">
    <location>
        <begin position="722"/>
        <end position="734"/>
    </location>
</feature>
<feature type="compositionally biased region" description="Polar residues" evidence="1">
    <location>
        <begin position="314"/>
        <end position="329"/>
    </location>
</feature>
<dbReference type="OrthoDB" id="2575524at2759"/>
<dbReference type="InterPro" id="IPR013087">
    <property type="entry name" value="Znf_C2H2_type"/>
</dbReference>
<dbReference type="GeneID" id="33553828"/>
<evidence type="ECO:0000313" key="3">
    <source>
        <dbReference type="EMBL" id="ORX34418.1"/>
    </source>
</evidence>
<dbReference type="STRING" id="4999.A0A1Y1U8S0"/>
<sequence length="1483" mass="160136">MFGFPIFRETPQGPRSTPDIGHQLRRMFTSYLGGLEALWDKTKAADSLMSMDQSIPDEQARGNASVSPSQYRQQLSVNPPVMTLAPSSSGNGSAPPIPSSSAAQKSPGRPRESSKANLKTQARPSSPSQPFIAVNANRQSVAVLSQTNSHTASAAQPSLSSQGSSQPSRPVSAAPAHSQPYEPPIIQTFEDLVKSKQLPLPELNAKVHVPSMPSDLACYAWRAHELRLEIRKMTVNQPRRNLSKDELSFWSKLLMILKRNPTISIPKPSDLLGTSVNAARQLSSETHLASLAVVESVRNGSAPATNPATAPLASVSQPTTSQAAAGSSSVKKRGRPSKHSSIEASGQVELSQAGPSIPGRRPVGRPPKLDANGNRINRCKGRKSNVGSQNTGADVTGTTEVIEQATAAAVPVSDRGSGLPALTQAGDLLRHLQARQQGTSTLTPPSDGLPTSINPALLRRVSQAPAAPVTGDVEPSTFASVTATEIQDSASQSQPNDKPAAGKVKNPKRVEAANRRWSKQKAETIANSAQTPSPTTNGQAMPGAAAIPSQAVGTPQSSRKSTSKALLLSSQSPRKIVNLSGSRISRARMRLSDAATPVKVIGMKRVLKGTPKAGPSQFEARIAPETLAAAMANAEANSRSTASVSKSFALVTPLSAAEKGKTPISSASQPAESPTRISSVPALASLPNSVSRLVKRRPELIVEVPIRRPDGKVKESTPISGPPASRASKPRSSGVARDLKRLSFPFATPKSRDGSPRLRSQRSMSALTSSPRTRRLASVHRPSPLGRKVSVPKIAKQVRRAMSIQYIPSKAKSRPVVNLISSQSPDTLRRGPIDRAKVVIPIGRGRRKSLIRRGVYDAFRDDDSEDETVRRSSHPHLRPMKPLPRSIARSTRPRDPEVIPVRFLYRHDPAMVEPLKSILSEESLLHRARPHPCYWQGCDSVLANENLLEKHFNHRDHLRQDVMRAGMWGRDFFWRCHWKGCEEPCFVSRDHLWQHIKARHISRNLKCPWKGCDIAVPSVSQLNRHVQRHHEDELENVNPLADLSKPAPLKPSSPIDHILPEIAYTDQLTTSPVLGTVYPTMFRREWARAKVAANCFAGENPVMHVEHPPHMLERIDVDSDSEPESDESDALLDAGAVRVERLADRGWSRQTRRFICVVELPTKKPWLVRPEQAFAEYSVDGDGSVVDVDADDSGIELTAEEAAWIHGDRDGDGQVQVIDELEVEVGGTNAVAGPSRLPIDPDTMTDEEARAIAAQMEDEMRHWNSAAVADDEADEQELLDALEAAEAAEAVMGEEVLNMMDTIEATGDSTLVSVNALVDTDDSMETSAADVRTEETVQPLGVTTSLVAENLSEPVEASGINMDAFVAEEPDTAAQDVPEDLQGNEIGQTISSASTPVETIAVEEIVVSTSVDAVDDDEPPFELPSEGMETAEETTAITRTRILVNEGEPALPDSSMDSIGIDEVDKEPAMRSLERVSATTIIA</sequence>
<feature type="compositionally biased region" description="Polar residues" evidence="1">
    <location>
        <begin position="342"/>
        <end position="354"/>
    </location>
</feature>
<feature type="region of interest" description="Disordered" evidence="1">
    <location>
        <begin position="80"/>
        <end position="131"/>
    </location>
</feature>
<feature type="compositionally biased region" description="Low complexity" evidence="1">
    <location>
        <begin position="85"/>
        <end position="103"/>
    </location>
</feature>
<dbReference type="SMART" id="SM00355">
    <property type="entry name" value="ZnF_C2H2"/>
    <property type="match status" value="3"/>
</dbReference>
<feature type="compositionally biased region" description="Polar residues" evidence="1">
    <location>
        <begin position="115"/>
        <end position="129"/>
    </location>
</feature>
<gene>
    <name evidence="3" type="ORF">BD324DRAFT_149350</name>
</gene>
<organism evidence="3 4">
    <name type="scientific">Kockovaella imperatae</name>
    <dbReference type="NCBI Taxonomy" id="4999"/>
    <lineage>
        <taxon>Eukaryota</taxon>
        <taxon>Fungi</taxon>
        <taxon>Dikarya</taxon>
        <taxon>Basidiomycota</taxon>
        <taxon>Agaricomycotina</taxon>
        <taxon>Tremellomycetes</taxon>
        <taxon>Tremellales</taxon>
        <taxon>Cuniculitremaceae</taxon>
        <taxon>Kockovaella</taxon>
    </lineage>
</organism>
<dbReference type="EMBL" id="NBSH01000014">
    <property type="protein sequence ID" value="ORX34418.1"/>
    <property type="molecule type" value="Genomic_DNA"/>
</dbReference>
<feature type="compositionally biased region" description="Low complexity" evidence="1">
    <location>
        <begin position="302"/>
        <end position="313"/>
    </location>
</feature>
<name>A0A1Y1U8S0_9TREE</name>
<evidence type="ECO:0000256" key="1">
    <source>
        <dbReference type="SAM" id="MobiDB-lite"/>
    </source>
</evidence>
<feature type="compositionally biased region" description="Low complexity" evidence="1">
    <location>
        <begin position="152"/>
        <end position="172"/>
    </location>
</feature>
<feature type="region of interest" description="Disordered" evidence="1">
    <location>
        <begin position="659"/>
        <end position="679"/>
    </location>
</feature>
<feature type="compositionally biased region" description="Polar residues" evidence="1">
    <location>
        <begin position="761"/>
        <end position="771"/>
    </location>
</feature>